<protein>
    <submittedName>
        <fullName evidence="1">Uncharacterized protein</fullName>
    </submittedName>
</protein>
<dbReference type="PANTHER" id="PTHR35899">
    <property type="entry name" value="PAPAIN FAMILY CYSTEINE PROTEASE DOMAIN CONTAINING PROTEIN"/>
    <property type="match status" value="1"/>
</dbReference>
<dbReference type="VEuPathDB" id="AmoebaDB:EHI7A_192770"/>
<evidence type="ECO:0000313" key="2">
    <source>
        <dbReference type="Proteomes" id="UP000078387"/>
    </source>
</evidence>
<dbReference type="PANTHER" id="PTHR35899:SF1">
    <property type="entry name" value="PEPTIDASE C1A PAPAIN C-TERMINAL DOMAIN-CONTAINING PROTEIN"/>
    <property type="match status" value="1"/>
</dbReference>
<accession>A0A5K1UT54</accession>
<organism evidence="1 2">
    <name type="scientific">Entamoeba histolytica</name>
    <dbReference type="NCBI Taxonomy" id="5759"/>
    <lineage>
        <taxon>Eukaryota</taxon>
        <taxon>Amoebozoa</taxon>
        <taxon>Evosea</taxon>
        <taxon>Archamoebae</taxon>
        <taxon>Mastigamoebida</taxon>
        <taxon>Entamoebidae</taxon>
        <taxon>Entamoeba</taxon>
    </lineage>
</organism>
<evidence type="ECO:0000313" key="1">
    <source>
        <dbReference type="EMBL" id="GAT97345.1"/>
    </source>
</evidence>
<gene>
    <name evidence="1" type="ORF">CL6EHI_083100</name>
</gene>
<dbReference type="VEuPathDB" id="AmoebaDB:KM1_289030"/>
<dbReference type="Proteomes" id="UP000078387">
    <property type="component" value="Unassembled WGS sequence"/>
</dbReference>
<dbReference type="VEuPathDB" id="AmoebaDB:EHI5A_206770"/>
<dbReference type="VEuPathDB" id="AmoebaDB:EHI_083100"/>
<proteinExistence type="predicted"/>
<comment type="caution">
    <text evidence="1">The sequence shown here is derived from an EMBL/GenBank/DDBJ whole genome shotgun (WGS) entry which is preliminary data.</text>
</comment>
<dbReference type="EMBL" id="BDEQ01000001">
    <property type="protein sequence ID" value="GAT97345.1"/>
    <property type="molecule type" value="Genomic_DNA"/>
</dbReference>
<dbReference type="AlphaFoldDB" id="A0A5K1UT54"/>
<sequence length="110" mass="12631">MTDKQTITIQPTCPEMLEDIFKASYTKSDEEATTNSEECGYDFIPFKVLEKYNENYVVDGLHAPAFSIFDIKWDDQSYLNSHTQGVDYSAIQSATKKVYQTVFKGPYDMN</sequence>
<name>A0A5K1UT54_ENTHI</name>
<dbReference type="OMA" id="TTNTEEC"/>
<reference evidence="1 2" key="1">
    <citation type="submission" date="2016-05" db="EMBL/GenBank/DDBJ databases">
        <title>First whole genome sequencing of Entamoeba histolytica HM1:IMSS-clone-6.</title>
        <authorList>
            <person name="Mukherjee Avik.K."/>
            <person name="Izumyama S."/>
            <person name="Nakada-Tsukui K."/>
            <person name="Nozaki T."/>
        </authorList>
    </citation>
    <scope>NUCLEOTIDE SEQUENCE [LARGE SCALE GENOMIC DNA]</scope>
    <source>
        <strain evidence="1 2">HM1:IMSS clone 6</strain>
    </source>
</reference>